<dbReference type="SUPFAM" id="SSF81442">
    <property type="entry name" value="Cytochrome c oxidase subunit I-like"/>
    <property type="match status" value="1"/>
</dbReference>
<reference evidence="2 3" key="1">
    <citation type="submission" date="2015-02" db="EMBL/GenBank/DDBJ databases">
        <title>Genome Sequencing of Rickettsiales.</title>
        <authorList>
            <person name="Daugherty S.C."/>
            <person name="Su Q."/>
            <person name="Abolude K."/>
            <person name="Beier-Sexton M."/>
            <person name="Carlyon J.A."/>
            <person name="Carter R."/>
            <person name="Day N.P."/>
            <person name="Dumler S.J."/>
            <person name="Dyachenko V."/>
            <person name="Godinez A."/>
            <person name="Kurtti T.J."/>
            <person name="Lichay M."/>
            <person name="Mullins K.E."/>
            <person name="Ott S."/>
            <person name="Pappas-Brown V."/>
            <person name="Paris D.H."/>
            <person name="Patel P."/>
            <person name="Richards A.L."/>
            <person name="Sadzewicz L."/>
            <person name="Sears K."/>
            <person name="Seidman D."/>
            <person name="Sengamalay N."/>
            <person name="Stenos J."/>
            <person name="Tallon L.J."/>
            <person name="Vincent G."/>
            <person name="Fraser C.M."/>
            <person name="Munderloh U."/>
            <person name="Dunning-Hotopp J.C."/>
        </authorList>
    </citation>
    <scope>NUCLEOTIDE SEQUENCE [LARGE SCALE GENOMIC DNA]</scope>
    <source>
        <strain evidence="2 3">ApMUC09</strain>
    </source>
</reference>
<dbReference type="Gene3D" id="1.20.210.10">
    <property type="entry name" value="Cytochrome c oxidase-like, subunit I domain"/>
    <property type="match status" value="1"/>
</dbReference>
<keyword evidence="1" id="KW-1133">Transmembrane helix</keyword>
<evidence type="ECO:0000256" key="1">
    <source>
        <dbReference type="SAM" id="Phobius"/>
    </source>
</evidence>
<organism evidence="2 3">
    <name type="scientific">Anaplasma phagocytophilum str. ApMUC09</name>
    <dbReference type="NCBI Taxonomy" id="1359152"/>
    <lineage>
        <taxon>Bacteria</taxon>
        <taxon>Pseudomonadati</taxon>
        <taxon>Pseudomonadota</taxon>
        <taxon>Alphaproteobacteria</taxon>
        <taxon>Rickettsiales</taxon>
        <taxon>Anaplasmataceae</taxon>
        <taxon>Anaplasma</taxon>
        <taxon>phagocytophilum group</taxon>
    </lineage>
</organism>
<keyword evidence="1" id="KW-0812">Transmembrane</keyword>
<gene>
    <name evidence="2" type="ORF">APHMUC_0854</name>
</gene>
<feature type="transmembrane region" description="Helical" evidence="1">
    <location>
        <begin position="20"/>
        <end position="44"/>
    </location>
</feature>
<dbReference type="EMBL" id="LANV01000001">
    <property type="protein sequence ID" value="KJV64235.1"/>
    <property type="molecule type" value="Genomic_DNA"/>
</dbReference>
<accession>A0A0F3N865</accession>
<keyword evidence="1" id="KW-0472">Membrane</keyword>
<name>A0A0F3N865_ANAPH</name>
<dbReference type="PATRIC" id="fig|1359152.3.peg.893"/>
<dbReference type="Proteomes" id="UP000033441">
    <property type="component" value="Unassembled WGS sequence"/>
</dbReference>
<evidence type="ECO:0000313" key="3">
    <source>
        <dbReference type="Proteomes" id="UP000033441"/>
    </source>
</evidence>
<evidence type="ECO:0000313" key="2">
    <source>
        <dbReference type="EMBL" id="KJV64235.1"/>
    </source>
</evidence>
<comment type="caution">
    <text evidence="2">The sequence shown here is derived from an EMBL/GenBank/DDBJ whole genome shotgun (WGS) entry which is preliminary data.</text>
</comment>
<proteinExistence type="predicted"/>
<protein>
    <submittedName>
        <fullName evidence="2">Cytochrome C and Quinol oxidase polypeptide I family protein</fullName>
    </submittedName>
</protein>
<dbReference type="AlphaFoldDB" id="A0A0F3N865"/>
<dbReference type="InterPro" id="IPR036927">
    <property type="entry name" value="Cyt_c_oxase-like_su1_sf"/>
</dbReference>
<sequence length="45" mass="4871">MAHIDVLNGNYQLYNVMVTGHALIMVFFMIMPALTGGLVTGLCLS</sequence>